<feature type="transmembrane region" description="Helical" evidence="2">
    <location>
        <begin position="172"/>
        <end position="191"/>
    </location>
</feature>
<dbReference type="GO" id="GO:0061630">
    <property type="term" value="F:ubiquitin protein ligase activity"/>
    <property type="evidence" value="ECO:0007669"/>
    <property type="project" value="TreeGrafter"/>
</dbReference>
<evidence type="ECO:0000256" key="2">
    <source>
        <dbReference type="SAM" id="Phobius"/>
    </source>
</evidence>
<dbReference type="OrthoDB" id="306894at2759"/>
<feature type="transmembrane region" description="Helical" evidence="2">
    <location>
        <begin position="238"/>
        <end position="257"/>
    </location>
</feature>
<feature type="transmembrane region" description="Helical" evidence="2">
    <location>
        <begin position="87"/>
        <end position="108"/>
    </location>
</feature>
<dbReference type="PANTHER" id="PTHR22765:SF411">
    <property type="entry name" value="OS02G0248440 PROTEIN"/>
    <property type="match status" value="1"/>
</dbReference>
<feature type="domain" description="RING-type" evidence="3">
    <location>
        <begin position="284"/>
        <end position="323"/>
    </location>
</feature>
<keyword evidence="2" id="KW-0472">Membrane</keyword>
<dbReference type="Proteomes" id="UP000692954">
    <property type="component" value="Unassembled WGS sequence"/>
</dbReference>
<feature type="transmembrane region" description="Helical" evidence="2">
    <location>
        <begin position="61"/>
        <end position="81"/>
    </location>
</feature>
<keyword evidence="2" id="KW-0812">Transmembrane</keyword>
<protein>
    <recommendedName>
        <fullName evidence="3">RING-type domain-containing protein</fullName>
    </recommendedName>
</protein>
<dbReference type="PANTHER" id="PTHR22765">
    <property type="entry name" value="RING FINGER AND PROTEASE ASSOCIATED DOMAIN-CONTAINING"/>
    <property type="match status" value="1"/>
</dbReference>
<dbReference type="EMBL" id="CAJJDN010000015">
    <property type="protein sequence ID" value="CAD8061192.1"/>
    <property type="molecule type" value="Genomic_DNA"/>
</dbReference>
<organism evidence="4 5">
    <name type="scientific">Paramecium sonneborni</name>
    <dbReference type="NCBI Taxonomy" id="65129"/>
    <lineage>
        <taxon>Eukaryota</taxon>
        <taxon>Sar</taxon>
        <taxon>Alveolata</taxon>
        <taxon>Ciliophora</taxon>
        <taxon>Intramacronucleata</taxon>
        <taxon>Oligohymenophorea</taxon>
        <taxon>Peniculida</taxon>
        <taxon>Parameciidae</taxon>
        <taxon>Paramecium</taxon>
    </lineage>
</organism>
<dbReference type="SMART" id="SM00184">
    <property type="entry name" value="RING"/>
    <property type="match status" value="1"/>
</dbReference>
<feature type="transmembrane region" description="Helical" evidence="2">
    <location>
        <begin position="206"/>
        <end position="226"/>
    </location>
</feature>
<dbReference type="InterPro" id="IPR051826">
    <property type="entry name" value="E3_ubiquitin-ligase_domain"/>
</dbReference>
<keyword evidence="1" id="KW-0479">Metal-binding</keyword>
<dbReference type="PROSITE" id="PS50089">
    <property type="entry name" value="ZF_RING_2"/>
    <property type="match status" value="1"/>
</dbReference>
<keyword evidence="1" id="KW-0862">Zinc</keyword>
<dbReference type="GO" id="GO:0006511">
    <property type="term" value="P:ubiquitin-dependent protein catabolic process"/>
    <property type="evidence" value="ECO:0007669"/>
    <property type="project" value="TreeGrafter"/>
</dbReference>
<keyword evidence="5" id="KW-1185">Reference proteome</keyword>
<evidence type="ECO:0000259" key="3">
    <source>
        <dbReference type="PROSITE" id="PS50089"/>
    </source>
</evidence>
<keyword evidence="2" id="KW-1133">Transmembrane helix</keyword>
<reference evidence="4" key="1">
    <citation type="submission" date="2021-01" db="EMBL/GenBank/DDBJ databases">
        <authorList>
            <consortium name="Genoscope - CEA"/>
            <person name="William W."/>
        </authorList>
    </citation>
    <scope>NUCLEOTIDE SEQUENCE</scope>
</reference>
<keyword evidence="1" id="KW-0863">Zinc-finger</keyword>
<sequence>MSQRSHSINYSEKIDTSVDCGLSETQEISQLFLNYLKTQSTTESDSLKKSKAYLKQLQNGLIIFTWYEAIAFTSCFIVLIISHEYLLIYIGFGLFFKFLIFLILTISAKKQKKFIGLKSTITRKIFLKIIVKEIIPNPEHRLEIKLIDLKIASKLTFQQIFKEFTKYHINSLIIIILITLGIYAICIQFIIEESKNNQYLIFSEFALISLPLSFILIILSLMLIYICINSFINLIHMIVKIIINICISVPNLIRYILNIFKIKREKHTILMKYIHNSFTSKDLCSICLCSFQNQGILLPCKHLFHIKCIEKWFFANNTCPICRSKINNDDENQQK</sequence>
<proteinExistence type="predicted"/>
<evidence type="ECO:0000256" key="1">
    <source>
        <dbReference type="PROSITE-ProRule" id="PRU00175"/>
    </source>
</evidence>
<evidence type="ECO:0000313" key="4">
    <source>
        <dbReference type="EMBL" id="CAD8061192.1"/>
    </source>
</evidence>
<dbReference type="GO" id="GO:0008270">
    <property type="term" value="F:zinc ion binding"/>
    <property type="evidence" value="ECO:0007669"/>
    <property type="project" value="UniProtKB-KW"/>
</dbReference>
<comment type="caution">
    <text evidence="4">The sequence shown here is derived from an EMBL/GenBank/DDBJ whole genome shotgun (WGS) entry which is preliminary data.</text>
</comment>
<dbReference type="InterPro" id="IPR001841">
    <property type="entry name" value="Znf_RING"/>
</dbReference>
<dbReference type="AlphaFoldDB" id="A0A8S1L6J4"/>
<name>A0A8S1L6J4_9CILI</name>
<evidence type="ECO:0000313" key="5">
    <source>
        <dbReference type="Proteomes" id="UP000692954"/>
    </source>
</evidence>
<accession>A0A8S1L6J4</accession>
<dbReference type="Pfam" id="PF13639">
    <property type="entry name" value="zf-RING_2"/>
    <property type="match status" value="1"/>
</dbReference>
<gene>
    <name evidence="4" type="ORF">PSON_ATCC_30995.1.T0150179</name>
</gene>